<dbReference type="Gene3D" id="3.40.525.10">
    <property type="entry name" value="CRAL-TRIO lipid binding domain"/>
    <property type="match status" value="1"/>
</dbReference>
<dbReference type="InterPro" id="IPR011074">
    <property type="entry name" value="CRAL/TRIO_N_dom"/>
</dbReference>
<keyword evidence="3" id="KW-0813">Transport</keyword>
<gene>
    <name evidence="10" type="ORF">OIU85_009175</name>
</gene>
<dbReference type="InterPro" id="IPR036273">
    <property type="entry name" value="CRAL/TRIO_N_dom_sf"/>
</dbReference>
<evidence type="ECO:0000259" key="9">
    <source>
        <dbReference type="PROSITE" id="PS50191"/>
    </source>
</evidence>
<evidence type="ECO:0000256" key="7">
    <source>
        <dbReference type="ARBA" id="ARBA00038020"/>
    </source>
</evidence>
<dbReference type="PROSITE" id="PS50191">
    <property type="entry name" value="CRAL_TRIO"/>
    <property type="match status" value="1"/>
</dbReference>
<dbReference type="Gene3D" id="1.10.8.20">
    <property type="entry name" value="N-terminal domain of phosphatidylinositol transfer protein sec14p"/>
    <property type="match status" value="1"/>
</dbReference>
<keyword evidence="5" id="KW-0333">Golgi apparatus</keyword>
<name>A0A9Q0NZ97_SALVM</name>
<dbReference type="PANTHER" id="PTHR45657">
    <property type="entry name" value="CRAL-TRIO DOMAIN-CONTAINING PROTEIN YKL091C-RELATED"/>
    <property type="match status" value="1"/>
</dbReference>
<proteinExistence type="inferred from homology"/>
<reference evidence="10" key="1">
    <citation type="submission" date="2022-11" db="EMBL/GenBank/DDBJ databases">
        <authorList>
            <person name="Hyden B.L."/>
            <person name="Feng K."/>
            <person name="Yates T."/>
            <person name="Jawdy S."/>
            <person name="Smart L.B."/>
            <person name="Muchero W."/>
        </authorList>
    </citation>
    <scope>NUCLEOTIDE SEQUENCE</scope>
    <source>
        <tissue evidence="10">Shoot tip</tissue>
    </source>
</reference>
<comment type="caution">
    <text evidence="10">The sequence shown here is derived from an EMBL/GenBank/DDBJ whole genome shotgun (WGS) entry which is preliminary data.</text>
</comment>
<protein>
    <submittedName>
        <fullName evidence="10">CRAL-TRIO DOMAIN-CONTAINING PROTEIN YKL091C-RELATED</fullName>
    </submittedName>
</protein>
<evidence type="ECO:0000256" key="2">
    <source>
        <dbReference type="ARBA" id="ARBA00004395"/>
    </source>
</evidence>
<dbReference type="CDD" id="cd00170">
    <property type="entry name" value="SEC14"/>
    <property type="match status" value="1"/>
</dbReference>
<feature type="domain" description="CRAL-TRIO" evidence="9">
    <location>
        <begin position="137"/>
        <end position="311"/>
    </location>
</feature>
<dbReference type="GO" id="GO:0015031">
    <property type="term" value="P:protein transport"/>
    <property type="evidence" value="ECO:0007669"/>
    <property type="project" value="UniProtKB-KW"/>
</dbReference>
<keyword evidence="11" id="KW-1185">Reference proteome</keyword>
<dbReference type="Proteomes" id="UP001151529">
    <property type="component" value="Chromosome 7"/>
</dbReference>
<evidence type="ECO:0000313" key="10">
    <source>
        <dbReference type="EMBL" id="KAJ6678676.1"/>
    </source>
</evidence>
<evidence type="ECO:0000313" key="11">
    <source>
        <dbReference type="Proteomes" id="UP001151529"/>
    </source>
</evidence>
<evidence type="ECO:0000256" key="1">
    <source>
        <dbReference type="ARBA" id="ARBA00004202"/>
    </source>
</evidence>
<dbReference type="SMART" id="SM01100">
    <property type="entry name" value="CRAL_TRIO_N"/>
    <property type="match status" value="1"/>
</dbReference>
<evidence type="ECO:0000256" key="8">
    <source>
        <dbReference type="SAM" id="Coils"/>
    </source>
</evidence>
<evidence type="ECO:0000256" key="4">
    <source>
        <dbReference type="ARBA" id="ARBA00022927"/>
    </source>
</evidence>
<dbReference type="PANTHER" id="PTHR45657:SF29">
    <property type="entry name" value="PHOSPHATIDYLINOSITOL_PHOSPHATIDYLCHOLINE TRANSFER PROTEIN SFH12"/>
    <property type="match status" value="1"/>
</dbReference>
<evidence type="ECO:0000256" key="5">
    <source>
        <dbReference type="ARBA" id="ARBA00023034"/>
    </source>
</evidence>
<dbReference type="SUPFAM" id="SSF52087">
    <property type="entry name" value="CRAL/TRIO domain"/>
    <property type="match status" value="1"/>
</dbReference>
<dbReference type="EMBL" id="JAPFFL010000014">
    <property type="protein sequence ID" value="KAJ6678676.1"/>
    <property type="molecule type" value="Genomic_DNA"/>
</dbReference>
<reference evidence="10" key="2">
    <citation type="journal article" date="2023" name="Int. J. Mol. Sci.">
        <title>De Novo Assembly and Annotation of 11 Diverse Shrub Willow (Salix) Genomes Reveals Novel Gene Organization in Sex-Linked Regions.</title>
        <authorList>
            <person name="Hyden B."/>
            <person name="Feng K."/>
            <person name="Yates T.B."/>
            <person name="Jawdy S."/>
            <person name="Cereghino C."/>
            <person name="Smart L.B."/>
            <person name="Muchero W."/>
        </authorList>
    </citation>
    <scope>NUCLEOTIDE SEQUENCE [LARGE SCALE GENOMIC DNA]</scope>
    <source>
        <tissue evidence="10">Shoot tip</tissue>
    </source>
</reference>
<sequence length="544" mass="61833">MAAAVCVPLSPSPVPEMEYFGDERKNRIESLKKKAINASNKFRHSLTRKGRRSSKVMSVEIEDVHDVEELKVVDAFRQVLILEELLPSKHDDYHMMLRFLKARKFDIEKTKQMWSDMLQWRKEFGADTVLEEFEFQELSEVLEYYPQGHHGVDKEGRPVYIEQLGKADPAKLLQVTSMDRYVKYHVREFERTFDVKFPACSLAAKRHIDQSTTILDVQGVGLKSLTKAARDLISRLQKIDGDNYPETLNRMFIINAGSGFRMLWNTIKSFLDPKTTAKIHVLGNKYQSKLLEIIDASELPEFLGGTCTCADKGGCTRSDKGPWNDPEIMKMVHNGDHKSTQSYMTLPKVESAPQLPQPSFVPEKAYKLEDYQHMVDKSVDMSWKKVVNSDCYTQYDACKAPQAISSPLFTGVMALVTGIVTMIKVTRNVPRKLTDATIYSKPDYCDDTSVNGREQQSQAISSADYMTVLKRMAELEDKVSVLSAKPVSMPPEKEEMLNAAISRVDALEQELMATKKALENSLAQQAELVAYLDKKKKKKKMVQL</sequence>
<keyword evidence="4" id="KW-0653">Protein transport</keyword>
<dbReference type="Pfam" id="PF03765">
    <property type="entry name" value="CRAL_TRIO_N"/>
    <property type="match status" value="1"/>
</dbReference>
<feature type="coiled-coil region" evidence="8">
    <location>
        <begin position="497"/>
        <end position="524"/>
    </location>
</feature>
<dbReference type="InterPro" id="IPR036865">
    <property type="entry name" value="CRAL-TRIO_dom_sf"/>
</dbReference>
<dbReference type="AlphaFoldDB" id="A0A9Q0NZ97"/>
<comment type="similarity">
    <text evidence="7">Belongs to the SFH family.</text>
</comment>
<dbReference type="PRINTS" id="PR00180">
    <property type="entry name" value="CRETINALDHBP"/>
</dbReference>
<dbReference type="GO" id="GO:0000139">
    <property type="term" value="C:Golgi membrane"/>
    <property type="evidence" value="ECO:0007669"/>
    <property type="project" value="UniProtKB-SubCell"/>
</dbReference>
<keyword evidence="6 8" id="KW-0175">Coiled coil</keyword>
<evidence type="ECO:0000256" key="3">
    <source>
        <dbReference type="ARBA" id="ARBA00022448"/>
    </source>
</evidence>
<dbReference type="SUPFAM" id="SSF46938">
    <property type="entry name" value="CRAL/TRIO N-terminal domain"/>
    <property type="match status" value="1"/>
</dbReference>
<dbReference type="FunFam" id="3.40.525.10:FF:000011">
    <property type="entry name" value="SEC14 cytosolic factor"/>
    <property type="match status" value="1"/>
</dbReference>
<dbReference type="OrthoDB" id="1434354at2759"/>
<organism evidence="10 11">
    <name type="scientific">Salix viminalis</name>
    <name type="common">Common osier</name>
    <name type="synonym">Basket willow</name>
    <dbReference type="NCBI Taxonomy" id="40686"/>
    <lineage>
        <taxon>Eukaryota</taxon>
        <taxon>Viridiplantae</taxon>
        <taxon>Streptophyta</taxon>
        <taxon>Embryophyta</taxon>
        <taxon>Tracheophyta</taxon>
        <taxon>Spermatophyta</taxon>
        <taxon>Magnoliopsida</taxon>
        <taxon>eudicotyledons</taxon>
        <taxon>Gunneridae</taxon>
        <taxon>Pentapetalae</taxon>
        <taxon>rosids</taxon>
        <taxon>fabids</taxon>
        <taxon>Malpighiales</taxon>
        <taxon>Salicaceae</taxon>
        <taxon>Saliceae</taxon>
        <taxon>Salix</taxon>
    </lineage>
</organism>
<dbReference type="Pfam" id="PF00650">
    <property type="entry name" value="CRAL_TRIO"/>
    <property type="match status" value="1"/>
</dbReference>
<dbReference type="SMART" id="SM00516">
    <property type="entry name" value="SEC14"/>
    <property type="match status" value="1"/>
</dbReference>
<comment type="subcellular location">
    <subcellularLocation>
        <location evidence="1">Cell membrane</location>
        <topology evidence="1">Peripheral membrane protein</topology>
    </subcellularLocation>
    <subcellularLocation>
        <location evidence="2">Golgi apparatus membrane</location>
        <topology evidence="2">Peripheral membrane protein</topology>
    </subcellularLocation>
</comment>
<accession>A0A9Q0NZ97</accession>
<dbReference type="InterPro" id="IPR051026">
    <property type="entry name" value="PI/PC_transfer"/>
</dbReference>
<dbReference type="InterPro" id="IPR001251">
    <property type="entry name" value="CRAL-TRIO_dom"/>
</dbReference>
<dbReference type="GO" id="GO:0005886">
    <property type="term" value="C:plasma membrane"/>
    <property type="evidence" value="ECO:0007669"/>
    <property type="project" value="UniProtKB-SubCell"/>
</dbReference>
<evidence type="ECO:0000256" key="6">
    <source>
        <dbReference type="ARBA" id="ARBA00023054"/>
    </source>
</evidence>